<evidence type="ECO:0008006" key="4">
    <source>
        <dbReference type="Google" id="ProtNLM"/>
    </source>
</evidence>
<evidence type="ECO:0000313" key="3">
    <source>
        <dbReference type="Proteomes" id="UP000799539"/>
    </source>
</evidence>
<dbReference type="EMBL" id="ML992665">
    <property type="protein sequence ID" value="KAF2215736.1"/>
    <property type="molecule type" value="Genomic_DNA"/>
</dbReference>
<protein>
    <recommendedName>
        <fullName evidence="4">Aflatoxin regulatory protein domain-containing protein</fullName>
    </recommendedName>
</protein>
<keyword evidence="3" id="KW-1185">Reference proteome</keyword>
<dbReference type="Proteomes" id="UP000799539">
    <property type="component" value="Unassembled WGS sequence"/>
</dbReference>
<evidence type="ECO:0000313" key="2">
    <source>
        <dbReference type="EMBL" id="KAF2215736.1"/>
    </source>
</evidence>
<proteinExistence type="predicted"/>
<accession>A0A6A6FQI9</accession>
<dbReference type="AlphaFoldDB" id="A0A6A6FQI9"/>
<sequence length="201" mass="22661">MYSCPFECSSQAEQLLQDVQEHSDSDFAGILLLGARFVKQCDVLKKCGRCEQAPQGLIALHLLLPEMLALLQEACYAYTSQDLPHQLIRSHLDGEESMPQGPPRPGWETTSHRQSPIQCQRSTMSWSGTELDDDACKILAKTLLLNRLMAIGSRLDELREMFDRSWRGKWAQQPELLQRCERSISSGMEKATILVGQLKGI</sequence>
<feature type="region of interest" description="Disordered" evidence="1">
    <location>
        <begin position="93"/>
        <end position="114"/>
    </location>
</feature>
<reference evidence="2" key="1">
    <citation type="journal article" date="2020" name="Stud. Mycol.">
        <title>101 Dothideomycetes genomes: a test case for predicting lifestyles and emergence of pathogens.</title>
        <authorList>
            <person name="Haridas S."/>
            <person name="Albert R."/>
            <person name="Binder M."/>
            <person name="Bloem J."/>
            <person name="Labutti K."/>
            <person name="Salamov A."/>
            <person name="Andreopoulos B."/>
            <person name="Baker S."/>
            <person name="Barry K."/>
            <person name="Bills G."/>
            <person name="Bluhm B."/>
            <person name="Cannon C."/>
            <person name="Castanera R."/>
            <person name="Culley D."/>
            <person name="Daum C."/>
            <person name="Ezra D."/>
            <person name="Gonzalez J."/>
            <person name="Henrissat B."/>
            <person name="Kuo A."/>
            <person name="Liang C."/>
            <person name="Lipzen A."/>
            <person name="Lutzoni F."/>
            <person name="Magnuson J."/>
            <person name="Mondo S."/>
            <person name="Nolan M."/>
            <person name="Ohm R."/>
            <person name="Pangilinan J."/>
            <person name="Park H.-J."/>
            <person name="Ramirez L."/>
            <person name="Alfaro M."/>
            <person name="Sun H."/>
            <person name="Tritt A."/>
            <person name="Yoshinaga Y."/>
            <person name="Zwiers L.-H."/>
            <person name="Turgeon B."/>
            <person name="Goodwin S."/>
            <person name="Spatafora J."/>
            <person name="Crous P."/>
            <person name="Grigoriev I."/>
        </authorList>
    </citation>
    <scope>NUCLEOTIDE SEQUENCE</scope>
    <source>
        <strain evidence="2">SCOH1-5</strain>
    </source>
</reference>
<gene>
    <name evidence="2" type="ORF">CERZMDRAFT_81861</name>
</gene>
<name>A0A6A6FQI9_9PEZI</name>
<organism evidence="2 3">
    <name type="scientific">Cercospora zeae-maydis SCOH1-5</name>
    <dbReference type="NCBI Taxonomy" id="717836"/>
    <lineage>
        <taxon>Eukaryota</taxon>
        <taxon>Fungi</taxon>
        <taxon>Dikarya</taxon>
        <taxon>Ascomycota</taxon>
        <taxon>Pezizomycotina</taxon>
        <taxon>Dothideomycetes</taxon>
        <taxon>Dothideomycetidae</taxon>
        <taxon>Mycosphaerellales</taxon>
        <taxon>Mycosphaerellaceae</taxon>
        <taxon>Cercospora</taxon>
    </lineage>
</organism>
<evidence type="ECO:0000256" key="1">
    <source>
        <dbReference type="SAM" id="MobiDB-lite"/>
    </source>
</evidence>